<evidence type="ECO:0000256" key="1">
    <source>
        <dbReference type="ARBA" id="ARBA00022857"/>
    </source>
</evidence>
<dbReference type="AlphaFoldDB" id="A0A9N8VSR9"/>
<keyword evidence="2" id="KW-0472">Membrane</keyword>
<dbReference type="EMBL" id="CAJVPI010000030">
    <property type="protein sequence ID" value="CAG8461143.1"/>
    <property type="molecule type" value="Genomic_DNA"/>
</dbReference>
<organism evidence="3 4">
    <name type="scientific">Paraglomus brasilianum</name>
    <dbReference type="NCBI Taxonomy" id="144538"/>
    <lineage>
        <taxon>Eukaryota</taxon>
        <taxon>Fungi</taxon>
        <taxon>Fungi incertae sedis</taxon>
        <taxon>Mucoromycota</taxon>
        <taxon>Glomeromycotina</taxon>
        <taxon>Glomeromycetes</taxon>
        <taxon>Paraglomerales</taxon>
        <taxon>Paraglomeraceae</taxon>
        <taxon>Paraglomus</taxon>
    </lineage>
</organism>
<dbReference type="Proteomes" id="UP000789739">
    <property type="component" value="Unassembled WGS sequence"/>
</dbReference>
<dbReference type="PROSITE" id="PS00061">
    <property type="entry name" value="ADH_SHORT"/>
    <property type="match status" value="1"/>
</dbReference>
<dbReference type="InterPro" id="IPR053011">
    <property type="entry name" value="SDR_family_member_7"/>
</dbReference>
<keyword evidence="2" id="KW-1133">Transmembrane helix</keyword>
<dbReference type="InterPro" id="IPR020904">
    <property type="entry name" value="Sc_DH/Rdtase_CS"/>
</dbReference>
<feature type="transmembrane region" description="Helical" evidence="2">
    <location>
        <begin position="6"/>
        <end position="26"/>
    </location>
</feature>
<proteinExistence type="predicted"/>
<accession>A0A9N8VSR9</accession>
<dbReference type="InterPro" id="IPR036291">
    <property type="entry name" value="NAD(P)-bd_dom_sf"/>
</dbReference>
<dbReference type="NCBIfam" id="NF004825">
    <property type="entry name" value="PRK06181.1"/>
    <property type="match status" value="1"/>
</dbReference>
<protein>
    <submittedName>
        <fullName evidence="3">7501_t:CDS:1</fullName>
    </submittedName>
</protein>
<dbReference type="InterPro" id="IPR002347">
    <property type="entry name" value="SDR_fam"/>
</dbReference>
<dbReference type="PRINTS" id="PR00081">
    <property type="entry name" value="GDHRDH"/>
</dbReference>
<dbReference type="Gene3D" id="3.40.50.720">
    <property type="entry name" value="NAD(P)-binding Rossmann-like Domain"/>
    <property type="match status" value="1"/>
</dbReference>
<dbReference type="SUPFAM" id="SSF51735">
    <property type="entry name" value="NAD(P)-binding Rossmann-fold domains"/>
    <property type="match status" value="1"/>
</dbReference>
<comment type="caution">
    <text evidence="3">The sequence shown here is derived from an EMBL/GenBank/DDBJ whole genome shotgun (WGS) entry which is preliminary data.</text>
</comment>
<sequence length="301" mass="32934">MAVYTDASLFVIILLSPILFVANLVLRKARETGTKPWHPADKVVLITGASSGIGESLAYTFSRAGSSVILAARRKDELDRVAQKCTALGAKDVLVVPTDVASEADAKNLIKKTGERYGKLDCLILNAGVSMGETFDTLKNLDIIKKLIDVNYMGCVNVTFHALPLLKRSPKSRIVVNSSLAGIAGVPYRTGYSASKFAVRGFFEALRADLWDKDIHITMIYPGVVVSSINKTRLGDQPFDLNMKGAMTSEECARIMFEATCNGTKEVVFTAKGKLVRLLEASFPELTFFLINRMARKMLKT</sequence>
<evidence type="ECO:0000313" key="3">
    <source>
        <dbReference type="EMBL" id="CAG8461143.1"/>
    </source>
</evidence>
<evidence type="ECO:0000313" key="4">
    <source>
        <dbReference type="Proteomes" id="UP000789739"/>
    </source>
</evidence>
<name>A0A9N8VSR9_9GLOM</name>
<keyword evidence="2" id="KW-0812">Transmembrane</keyword>
<keyword evidence="1" id="KW-0521">NADP</keyword>
<dbReference type="Pfam" id="PF00106">
    <property type="entry name" value="adh_short"/>
    <property type="match status" value="1"/>
</dbReference>
<keyword evidence="4" id="KW-1185">Reference proteome</keyword>
<gene>
    <name evidence="3" type="ORF">PBRASI_LOCUS585</name>
</gene>
<evidence type="ECO:0000256" key="2">
    <source>
        <dbReference type="SAM" id="Phobius"/>
    </source>
</evidence>
<dbReference type="PANTHER" id="PTHR44269:SF1">
    <property type="entry name" value="DEHYDROGENASE_REDUCTASE SDR FAMILY MEMBER 7"/>
    <property type="match status" value="1"/>
</dbReference>
<dbReference type="PANTHER" id="PTHR44269">
    <property type="entry name" value="DEHYDROGENASE/REDUCTASE SDR FAMILY MEMBER 7-RELATED"/>
    <property type="match status" value="1"/>
</dbReference>
<dbReference type="OrthoDB" id="1933717at2759"/>
<reference evidence="3" key="1">
    <citation type="submission" date="2021-06" db="EMBL/GenBank/DDBJ databases">
        <authorList>
            <person name="Kallberg Y."/>
            <person name="Tangrot J."/>
            <person name="Rosling A."/>
        </authorList>
    </citation>
    <scope>NUCLEOTIDE SEQUENCE</scope>
    <source>
        <strain evidence="3">BR232B</strain>
    </source>
</reference>